<reference evidence="3 4" key="1">
    <citation type="submission" date="2020-01" db="EMBL/GenBank/DDBJ databases">
        <title>Genome sequence of a 1,3-propanediol producer, Clostridium butyricum S3.</title>
        <authorList>
            <person name="Zhou J."/>
        </authorList>
    </citation>
    <scope>NUCLEOTIDE SEQUENCE [LARGE SCALE GENOMIC DNA]</scope>
    <source>
        <strain evidence="3 4">S3</strain>
    </source>
</reference>
<feature type="coiled-coil region" evidence="1">
    <location>
        <begin position="312"/>
        <end position="421"/>
    </location>
</feature>
<evidence type="ECO:0000313" key="4">
    <source>
        <dbReference type="Proteomes" id="UP000474042"/>
    </source>
</evidence>
<dbReference type="Gene3D" id="3.40.50.300">
    <property type="entry name" value="P-loop containing nucleotide triphosphate hydrolases"/>
    <property type="match status" value="1"/>
</dbReference>
<dbReference type="Proteomes" id="UP000474042">
    <property type="component" value="Unassembled WGS sequence"/>
</dbReference>
<gene>
    <name evidence="3" type="ORF">GND98_013475</name>
</gene>
<dbReference type="RefSeq" id="WP_156212362.1">
    <property type="nucleotide sequence ID" value="NZ_JBFNYG010000021.1"/>
</dbReference>
<organism evidence="3 4">
    <name type="scientific">Clostridium butyricum</name>
    <dbReference type="NCBI Taxonomy" id="1492"/>
    <lineage>
        <taxon>Bacteria</taxon>
        <taxon>Bacillati</taxon>
        <taxon>Bacillota</taxon>
        <taxon>Clostridia</taxon>
        <taxon>Eubacteriales</taxon>
        <taxon>Clostridiaceae</taxon>
        <taxon>Clostridium</taxon>
    </lineage>
</organism>
<protein>
    <submittedName>
        <fullName evidence="3">DUF2326 domain-containing protein</fullName>
    </submittedName>
</protein>
<sequence length="580" mass="67620">MYLNKLSANMMGFHTIKFKDGLNFIVGRRENPAMKDLKETYNGLGKSLTIEIIHFCLGSNKTDAFKENLQGWIFTLEFTIKGEKYVVSRSCDEQNNVILNGKKTSLKKYNKIMQEKVFDLNDDKKIDYLTFRSLISRFIRRYKSSYNKYDIYVSQETDYQKLINNGYLLGLSAELIQNKMKLKKEIEQLGSTKKTVEKDAVLKEYFVGNEDLDIQITDLKDEIKEVENKIRSFKVAENYKDMKLKADGIAHEKKEILNRLVIIENSIRKIDKSLKIKSDIQLESILQVYKEAQVVFEDKVVKNLEQVTEFHNKLLQNRQQRLENQKNSMINERLSLEQKAQEYGNELDKLMYFLGSHGALEEYTAINDRLSELKLRLEKATDYKNLLETYENKLAEANIEIEKQKLQANKYIKENEELFENIMSVFRTYSKTFYKDKASGLDIKVNDGANQLRFDINAKIIGDSSDGISEVCIFCFDLTLLKLGNHNVNFLFHDSRLFANMDPRQRLSLIKIVEDEAKKCNIQYIASLNEDLISTLKDVAPEEEYNHYSKLIEDNTILSLTDKCDEDKLLGMTIDIPYDK</sequence>
<dbReference type="InterPro" id="IPR018760">
    <property type="entry name" value="DUF2326"/>
</dbReference>
<dbReference type="EMBL" id="WOFV02000045">
    <property type="protein sequence ID" value="NAS18850.1"/>
    <property type="molecule type" value="Genomic_DNA"/>
</dbReference>
<comment type="caution">
    <text evidence="3">The sequence shown here is derived from an EMBL/GenBank/DDBJ whole genome shotgun (WGS) entry which is preliminary data.</text>
</comment>
<feature type="coiled-coil region" evidence="1">
    <location>
        <begin position="172"/>
        <end position="236"/>
    </location>
</feature>
<accession>A0A6L9EQ77</accession>
<dbReference type="Pfam" id="PF10088">
    <property type="entry name" value="DUF2326"/>
    <property type="match status" value="1"/>
</dbReference>
<keyword evidence="1" id="KW-0175">Coiled coil</keyword>
<evidence type="ECO:0000259" key="2">
    <source>
        <dbReference type="Pfam" id="PF10088"/>
    </source>
</evidence>
<feature type="domain" description="DUF2326" evidence="2">
    <location>
        <begin position="430"/>
        <end position="573"/>
    </location>
</feature>
<name>A0A6L9EQ77_CLOBU</name>
<evidence type="ECO:0000313" key="3">
    <source>
        <dbReference type="EMBL" id="NAS18850.1"/>
    </source>
</evidence>
<proteinExistence type="predicted"/>
<dbReference type="InterPro" id="IPR027417">
    <property type="entry name" value="P-loop_NTPase"/>
</dbReference>
<evidence type="ECO:0000256" key="1">
    <source>
        <dbReference type="SAM" id="Coils"/>
    </source>
</evidence>
<dbReference type="AlphaFoldDB" id="A0A6L9EQ77"/>